<feature type="chain" id="PRO_5045117405" description="VCBS repeat-containing protein" evidence="1">
    <location>
        <begin position="20"/>
        <end position="226"/>
    </location>
</feature>
<sequence length="226" mass="24463">MRTRLLALLAVATSSVAQAQSFPTSAPTPAGFVPKGYYQLPEGRATGDLNGDGRPDVVLALAPTASTEAGPVPATNDNIPFPRLLVVLWRTASGYKLAAAARQAVLCKECGGVFGDPFAGLDIAKGVLSIYHYGGSSWRWAVTGKFRYQQGSFYQIGETYTLSHINAENCPSLPDHRPGDVDRDTNLLTGAYESVKVSDECKLLENRRGRQPVRPLRRLVEYRPAP</sequence>
<evidence type="ECO:0000256" key="1">
    <source>
        <dbReference type="SAM" id="SignalP"/>
    </source>
</evidence>
<protein>
    <recommendedName>
        <fullName evidence="4">VCBS repeat-containing protein</fullName>
    </recommendedName>
</protein>
<evidence type="ECO:0000313" key="3">
    <source>
        <dbReference type="Proteomes" id="UP001501243"/>
    </source>
</evidence>
<feature type="signal peptide" evidence="1">
    <location>
        <begin position="1"/>
        <end position="19"/>
    </location>
</feature>
<dbReference type="SUPFAM" id="SSF69318">
    <property type="entry name" value="Integrin alpha N-terminal domain"/>
    <property type="match status" value="1"/>
</dbReference>
<organism evidence="2 3">
    <name type="scientific">Hymenobacter ginsengisoli</name>
    <dbReference type="NCBI Taxonomy" id="1051626"/>
    <lineage>
        <taxon>Bacteria</taxon>
        <taxon>Pseudomonadati</taxon>
        <taxon>Bacteroidota</taxon>
        <taxon>Cytophagia</taxon>
        <taxon>Cytophagales</taxon>
        <taxon>Hymenobacteraceae</taxon>
        <taxon>Hymenobacter</taxon>
    </lineage>
</organism>
<accession>A0ABP8QGL1</accession>
<name>A0ABP8QGL1_9BACT</name>
<evidence type="ECO:0000313" key="2">
    <source>
        <dbReference type="EMBL" id="GAA4503031.1"/>
    </source>
</evidence>
<dbReference type="RefSeq" id="WP_208129893.1">
    <property type="nucleotide sequence ID" value="NZ_BAABGQ010000006.1"/>
</dbReference>
<gene>
    <name evidence="2" type="ORF">GCM10023172_27220</name>
</gene>
<dbReference type="Proteomes" id="UP001501243">
    <property type="component" value="Unassembled WGS sequence"/>
</dbReference>
<proteinExistence type="predicted"/>
<evidence type="ECO:0008006" key="4">
    <source>
        <dbReference type="Google" id="ProtNLM"/>
    </source>
</evidence>
<dbReference type="EMBL" id="BAABGQ010000006">
    <property type="protein sequence ID" value="GAA4503031.1"/>
    <property type="molecule type" value="Genomic_DNA"/>
</dbReference>
<dbReference type="InterPro" id="IPR028994">
    <property type="entry name" value="Integrin_alpha_N"/>
</dbReference>
<comment type="caution">
    <text evidence="2">The sequence shown here is derived from an EMBL/GenBank/DDBJ whole genome shotgun (WGS) entry which is preliminary data.</text>
</comment>
<reference evidence="3" key="1">
    <citation type="journal article" date="2019" name="Int. J. Syst. Evol. Microbiol.">
        <title>The Global Catalogue of Microorganisms (GCM) 10K type strain sequencing project: providing services to taxonomists for standard genome sequencing and annotation.</title>
        <authorList>
            <consortium name="The Broad Institute Genomics Platform"/>
            <consortium name="The Broad Institute Genome Sequencing Center for Infectious Disease"/>
            <person name="Wu L."/>
            <person name="Ma J."/>
        </authorList>
    </citation>
    <scope>NUCLEOTIDE SEQUENCE [LARGE SCALE GENOMIC DNA]</scope>
    <source>
        <strain evidence="3">JCM 17841</strain>
    </source>
</reference>
<keyword evidence="1" id="KW-0732">Signal</keyword>
<keyword evidence="3" id="KW-1185">Reference proteome</keyword>